<evidence type="ECO:0000256" key="6">
    <source>
        <dbReference type="ARBA" id="ARBA00022438"/>
    </source>
</evidence>
<evidence type="ECO:0000256" key="8">
    <source>
        <dbReference type="ARBA" id="ARBA00022723"/>
    </source>
</evidence>
<comment type="caution">
    <text evidence="16">The sequence shown here is derived from an EMBL/GenBank/DDBJ whole genome shotgun (WGS) entry which is preliminary data.</text>
</comment>
<dbReference type="GO" id="GO:0006508">
    <property type="term" value="P:proteolysis"/>
    <property type="evidence" value="ECO:0007669"/>
    <property type="project" value="UniProtKB-KW"/>
</dbReference>
<dbReference type="GO" id="GO:0016020">
    <property type="term" value="C:membrane"/>
    <property type="evidence" value="ECO:0007669"/>
    <property type="project" value="TreeGrafter"/>
</dbReference>
<dbReference type="SUPFAM" id="SSF55486">
    <property type="entry name" value="Metalloproteases ('zincins'), catalytic domain"/>
    <property type="match status" value="1"/>
</dbReference>
<dbReference type="Proteomes" id="UP000249518">
    <property type="component" value="Unassembled WGS sequence"/>
</dbReference>
<comment type="cofactor">
    <cofactor evidence="2">
        <name>Zn(2+)</name>
        <dbReference type="ChEBI" id="CHEBI:29105"/>
    </cofactor>
</comment>
<dbReference type="Gene3D" id="1.10.390.10">
    <property type="entry name" value="Neutral Protease Domain 2"/>
    <property type="match status" value="1"/>
</dbReference>
<evidence type="ECO:0000259" key="13">
    <source>
        <dbReference type="Pfam" id="PF01433"/>
    </source>
</evidence>
<dbReference type="NCBIfam" id="TIGR04183">
    <property type="entry name" value="Por_Secre_tail"/>
    <property type="match status" value="1"/>
</dbReference>
<evidence type="ECO:0000256" key="2">
    <source>
        <dbReference type="ARBA" id="ARBA00001947"/>
    </source>
</evidence>
<dbReference type="EMBL" id="QLSV01000006">
    <property type="protein sequence ID" value="RAR48003.1"/>
    <property type="molecule type" value="Genomic_DNA"/>
</dbReference>
<evidence type="ECO:0000256" key="7">
    <source>
        <dbReference type="ARBA" id="ARBA00022670"/>
    </source>
</evidence>
<dbReference type="InterPro" id="IPR026444">
    <property type="entry name" value="Secre_tail"/>
</dbReference>
<dbReference type="GO" id="GO:0016285">
    <property type="term" value="F:alanyl aminopeptidase activity"/>
    <property type="evidence" value="ECO:0007669"/>
    <property type="project" value="UniProtKB-EC"/>
</dbReference>
<dbReference type="GO" id="GO:0042277">
    <property type="term" value="F:peptide binding"/>
    <property type="evidence" value="ECO:0007669"/>
    <property type="project" value="TreeGrafter"/>
</dbReference>
<keyword evidence="17" id="KW-1185">Reference proteome</keyword>
<keyword evidence="8" id="KW-0479">Metal-binding</keyword>
<dbReference type="AlphaFoldDB" id="A0A328WPE5"/>
<evidence type="ECO:0000256" key="1">
    <source>
        <dbReference type="ARBA" id="ARBA00000098"/>
    </source>
</evidence>
<evidence type="ECO:0000313" key="17">
    <source>
        <dbReference type="Proteomes" id="UP000249518"/>
    </source>
</evidence>
<evidence type="ECO:0000256" key="10">
    <source>
        <dbReference type="ARBA" id="ARBA00022801"/>
    </source>
</evidence>
<dbReference type="InterPro" id="IPR014782">
    <property type="entry name" value="Peptidase_M1_dom"/>
</dbReference>
<dbReference type="GO" id="GO:0008270">
    <property type="term" value="F:zinc ion binding"/>
    <property type="evidence" value="ECO:0007669"/>
    <property type="project" value="InterPro"/>
</dbReference>
<dbReference type="CDD" id="cd09603">
    <property type="entry name" value="M1_APN_like"/>
    <property type="match status" value="1"/>
</dbReference>
<dbReference type="Pfam" id="PF17900">
    <property type="entry name" value="Peptidase_M1_N"/>
    <property type="match status" value="1"/>
</dbReference>
<dbReference type="InterPro" id="IPR001930">
    <property type="entry name" value="Peptidase_M1"/>
</dbReference>
<keyword evidence="7" id="KW-0645">Protease</keyword>
<dbReference type="InterPro" id="IPR027268">
    <property type="entry name" value="Peptidase_M4/M1_CTD_sf"/>
</dbReference>
<gene>
    <name evidence="16" type="ORF">B0I10_1063</name>
</gene>
<dbReference type="GO" id="GO:0005737">
    <property type="term" value="C:cytoplasm"/>
    <property type="evidence" value="ECO:0007669"/>
    <property type="project" value="TreeGrafter"/>
</dbReference>
<dbReference type="Gene3D" id="2.60.40.1730">
    <property type="entry name" value="tricorn interacting facor f3 domain"/>
    <property type="match status" value="1"/>
</dbReference>
<dbReference type="Pfam" id="PF01433">
    <property type="entry name" value="Peptidase_M1"/>
    <property type="match status" value="1"/>
</dbReference>
<evidence type="ECO:0000313" key="16">
    <source>
        <dbReference type="EMBL" id="RAR48003.1"/>
    </source>
</evidence>
<feature type="domain" description="Secretion system C-terminal sorting" evidence="15">
    <location>
        <begin position="608"/>
        <end position="672"/>
    </location>
</feature>
<dbReference type="GO" id="GO:0005615">
    <property type="term" value="C:extracellular space"/>
    <property type="evidence" value="ECO:0007669"/>
    <property type="project" value="TreeGrafter"/>
</dbReference>
<keyword evidence="10" id="KW-0378">Hydrolase</keyword>
<evidence type="ECO:0000256" key="4">
    <source>
        <dbReference type="ARBA" id="ARBA00012564"/>
    </source>
</evidence>
<dbReference type="InterPro" id="IPR045357">
    <property type="entry name" value="Aminopeptidase_N-like_N"/>
</dbReference>
<comment type="catalytic activity">
    <reaction evidence="1">
        <text>Release of an N-terminal amino acid, Xaa-|-Yaa- from a peptide, amide or arylamide. Xaa is preferably Ala, but may be most amino acids including Pro (slow action). When a terminal hydrophobic residue is followed by a prolyl residue, the two may be released as an intact Xaa-Pro dipeptide.</text>
        <dbReference type="EC" id="3.4.11.2"/>
    </reaction>
</comment>
<keyword evidence="12" id="KW-0482">Metalloprotease</keyword>
<evidence type="ECO:0000256" key="12">
    <source>
        <dbReference type="ARBA" id="ARBA00023049"/>
    </source>
</evidence>
<organism evidence="16 17">
    <name type="scientific">Flavobacterium lacus</name>
    <dbReference type="NCBI Taxonomy" id="1353778"/>
    <lineage>
        <taxon>Bacteria</taxon>
        <taxon>Pseudomonadati</taxon>
        <taxon>Bacteroidota</taxon>
        <taxon>Flavobacteriia</taxon>
        <taxon>Flavobacteriales</taxon>
        <taxon>Flavobacteriaceae</taxon>
        <taxon>Flavobacterium</taxon>
    </lineage>
</organism>
<evidence type="ECO:0000256" key="3">
    <source>
        <dbReference type="ARBA" id="ARBA00010136"/>
    </source>
</evidence>
<dbReference type="SUPFAM" id="SSF63737">
    <property type="entry name" value="Leukotriene A4 hydrolase N-terminal domain"/>
    <property type="match status" value="1"/>
</dbReference>
<keyword evidence="9" id="KW-0732">Signal</keyword>
<reference evidence="16 17" key="1">
    <citation type="submission" date="2018-06" db="EMBL/GenBank/DDBJ databases">
        <title>Genomic Encyclopedia of Type Strains, Phase III (KMG-III): the genomes of soil and plant-associated and newly described type strains.</title>
        <authorList>
            <person name="Whitman W."/>
        </authorList>
    </citation>
    <scope>NUCLEOTIDE SEQUENCE [LARGE SCALE GENOMIC DNA]</scope>
    <source>
        <strain evidence="16 17">CGMCC 1.12504</strain>
    </source>
</reference>
<evidence type="ECO:0000256" key="5">
    <source>
        <dbReference type="ARBA" id="ARBA00015611"/>
    </source>
</evidence>
<protein>
    <recommendedName>
        <fullName evidence="5">Aminopeptidase N</fullName>
        <ecNumber evidence="4">3.4.11.2</ecNumber>
    </recommendedName>
</protein>
<evidence type="ECO:0000259" key="14">
    <source>
        <dbReference type="Pfam" id="PF17900"/>
    </source>
</evidence>
<dbReference type="GO" id="GO:0043171">
    <property type="term" value="P:peptide catabolic process"/>
    <property type="evidence" value="ECO:0007669"/>
    <property type="project" value="TreeGrafter"/>
</dbReference>
<feature type="domain" description="Peptidase M1 membrane alanine aminopeptidase" evidence="13">
    <location>
        <begin position="352"/>
        <end position="499"/>
    </location>
</feature>
<keyword evidence="11" id="KW-0862">Zinc</keyword>
<feature type="domain" description="Aminopeptidase N-like N-terminal" evidence="14">
    <location>
        <begin position="79"/>
        <end position="263"/>
    </location>
</feature>
<evidence type="ECO:0000256" key="9">
    <source>
        <dbReference type="ARBA" id="ARBA00022729"/>
    </source>
</evidence>
<sequence length="674" mass="74932">MLKNGKKYDKSIQFSTFGNQFLNKMNKILLYLLLFASFSITAQEYLSEINEIAEAELKSSSSLFDIQANPNTANYDVIYHRLEFEVNPAVYFISGNVTTDFVALENMNSITFDLGRITNTNNPYFNNRITVGSVMMNGQSLDFEHNSATKELIIDFQNTILSGTTNSISVSYAGAPNTTEQGFSIGTHGGVPVLWTLSQPFAARDWWPCKQDLNDKIDNIDIFITAPSQYVSVANGVQQSVVNNANGTKTTHFQHNYLIPAYLIAIAVTNYTVFTQQAGTAPNEFPIVNYVYPENLTSAQNSLAVTIPIMDLFEELFEPYPYANEKYGHAQTNMGGGMEHTTVSFMGSFGRSLIAHELAHQWFGNKVTCGTWKDIWLNEGLATYLSGLVVENFDGPISFVNWKNSLINNITSSNNGAVYLTATEATSVNRIFNNRLSYQKGAMVSHMLRWKIGDENFYQGLRNFLADPLLAFGYAVTDDLQMHLEATSGMDLTEFFEDWVYGQGHPTYTVTASNIGNGQASVRINQSQSHSSVSFFEMPVEIRLYGSGNQVLDVVLEHTTNGQQFIVNVPFIVTDVDVDPNRHIIARNNSATLGLNAIDVANVIQLLPNPTKAVLKVDYPQNINLENIQVYSNLGQLVLETTNPLLNVSSLSNGVYYLAITTSEGTFHKKLIKN</sequence>
<accession>A0A328WPE5</accession>
<keyword evidence="6" id="KW-0031">Aminopeptidase</keyword>
<dbReference type="PRINTS" id="PR00756">
    <property type="entry name" value="ALADIPTASE"/>
</dbReference>
<evidence type="ECO:0000256" key="11">
    <source>
        <dbReference type="ARBA" id="ARBA00022833"/>
    </source>
</evidence>
<dbReference type="Pfam" id="PF18962">
    <property type="entry name" value="Por_Secre_tail"/>
    <property type="match status" value="1"/>
</dbReference>
<proteinExistence type="inferred from homology"/>
<dbReference type="PANTHER" id="PTHR11533:SF174">
    <property type="entry name" value="PUROMYCIN-SENSITIVE AMINOPEPTIDASE-RELATED"/>
    <property type="match status" value="1"/>
</dbReference>
<evidence type="ECO:0000259" key="15">
    <source>
        <dbReference type="Pfam" id="PF18962"/>
    </source>
</evidence>
<comment type="similarity">
    <text evidence="3">Belongs to the peptidase M1 family.</text>
</comment>
<dbReference type="GO" id="GO:0070006">
    <property type="term" value="F:metalloaminopeptidase activity"/>
    <property type="evidence" value="ECO:0007669"/>
    <property type="project" value="TreeGrafter"/>
</dbReference>
<dbReference type="EC" id="3.4.11.2" evidence="4"/>
<name>A0A328WPE5_9FLAO</name>
<dbReference type="PANTHER" id="PTHR11533">
    <property type="entry name" value="PROTEASE M1 ZINC METALLOPROTEASE"/>
    <property type="match status" value="1"/>
</dbReference>
<dbReference type="InterPro" id="IPR042097">
    <property type="entry name" value="Aminopeptidase_N-like_N_sf"/>
</dbReference>
<dbReference type="InterPro" id="IPR050344">
    <property type="entry name" value="Peptidase_M1_aminopeptidases"/>
</dbReference>